<feature type="chain" id="PRO_5035204220" evidence="8">
    <location>
        <begin position="24"/>
        <end position="992"/>
    </location>
</feature>
<dbReference type="InterPro" id="IPR012910">
    <property type="entry name" value="Plug_dom"/>
</dbReference>
<dbReference type="EMBL" id="CP071793">
    <property type="protein sequence ID" value="QTD51167.1"/>
    <property type="molecule type" value="Genomic_DNA"/>
</dbReference>
<keyword evidence="4 7" id="KW-0812">Transmembrane</keyword>
<evidence type="ECO:0000256" key="5">
    <source>
        <dbReference type="ARBA" id="ARBA00023136"/>
    </source>
</evidence>
<name>A0A8A4TP09_SULCO</name>
<keyword evidence="8" id="KW-0732">Signal</keyword>
<organism evidence="11 12">
    <name type="scientific">Sulfidibacter corallicola</name>
    <dbReference type="NCBI Taxonomy" id="2818388"/>
    <lineage>
        <taxon>Bacteria</taxon>
        <taxon>Pseudomonadati</taxon>
        <taxon>Acidobacteriota</taxon>
        <taxon>Holophagae</taxon>
        <taxon>Acanthopleuribacterales</taxon>
        <taxon>Acanthopleuribacteraceae</taxon>
        <taxon>Sulfidibacter</taxon>
    </lineage>
</organism>
<dbReference type="InterPro" id="IPR057601">
    <property type="entry name" value="Oar-like_b-barrel"/>
</dbReference>
<evidence type="ECO:0000256" key="3">
    <source>
        <dbReference type="ARBA" id="ARBA00022452"/>
    </source>
</evidence>
<dbReference type="InterPro" id="IPR037066">
    <property type="entry name" value="Plug_dom_sf"/>
</dbReference>
<reference evidence="11" key="1">
    <citation type="submission" date="2021-03" db="EMBL/GenBank/DDBJ databases">
        <title>Acanthopleuribacteraceae sp. M133.</title>
        <authorList>
            <person name="Wang G."/>
        </authorList>
    </citation>
    <scope>NUCLEOTIDE SEQUENCE</scope>
    <source>
        <strain evidence="11">M133</strain>
    </source>
</reference>
<evidence type="ECO:0000256" key="6">
    <source>
        <dbReference type="ARBA" id="ARBA00023237"/>
    </source>
</evidence>
<keyword evidence="2 7" id="KW-0813">Transport</keyword>
<feature type="domain" description="TonB-dependent transporter Oar-like beta-barrel" evidence="10">
    <location>
        <begin position="586"/>
        <end position="930"/>
    </location>
</feature>
<dbReference type="AlphaFoldDB" id="A0A8A4TP09"/>
<evidence type="ECO:0000313" key="12">
    <source>
        <dbReference type="Proteomes" id="UP000663929"/>
    </source>
</evidence>
<gene>
    <name evidence="11" type="ORF">J3U87_01750</name>
</gene>
<dbReference type="Proteomes" id="UP000663929">
    <property type="component" value="Chromosome"/>
</dbReference>
<dbReference type="Pfam" id="PF25183">
    <property type="entry name" value="OMP_b-brl_4"/>
    <property type="match status" value="2"/>
</dbReference>
<sequence>MKSFFKIGLTLVASMLLTIPVLAQQTADVIGKVELDNGDPLPGAVITAESDKLQGSRTAVSNENGGFVLRFLPPGTYVLTATMPGMQTQKQTLTLNVGGVARPTFIMKVEGTQEVLVVTAEANSVLDTTQVTSNLKEELFNNLPVRKTLENATALQPGVTTTGPRGVPVISGAMSFENSYLVNGGSINADNIRGRPATVVIEDAIEETTVITGSVSAEYGQFIGGVVNTITKQGGNEFTGSLRVSLENEDWEARTPVELESGQPHEDDISDFETLTLGGPIIKDRLWFFFAGRREREEGTADIDAGAALSPEILQELGLADSGNVPGQRQIGNERPEDRFEFKLTATVAENHTFVASYLENDFEETNDTQFGVISAGAVVESRAIPESLLTFNYRGIITPELSVEVRYSERELTFERQSSGAGTDPVTGSTIEDFNTQSGNNYGAHFFGAKPEERNSESWGIKASYFLNTASAGTHDIVVGISDYQDSRKADNEQSPSGYRTFPSATRFDANGEPVPIFVNGFESPNSLFSGIAFYPILVPSSGSDFTTQSAYINDSWTLNDHWRFNIGFRYDKNDAFAQDGATVSDDDGISPRLAVNYDLYGDGTHVFNASYGEYVARLSDAADGASTAGSPAIIYYYYQGEQTESLADVFAWMSNNISPNLWDVDFARTNADFIRIPGQTTILQDSLSSPFAEEIQLGYSTRFGSKGYFKVNYIRREYDDFYTGLTNLDINAQLDNGVDTQLIVNDPGFFEREYHGVQLQGEWKVSDNLAIAGNYTWSQTNGNLNGETRGSGSILGTSVSQYPEINGFDRRAPVGPLNTDVRHISRVWATYDIPLSFGRLNLSALQRYRSGQHYEATATNVPTSAAYGFPSGAELGYNSPPRTTTVFLSDRGAFTTDDIWSTDLGVNFNIDIRRLTFFVEAEILNIFNGDGTADIGNIDTTVNLLEPFNVFTEEPVEGVHYSLGDNFGNGLNRLAYQTPRTFRVDLGVRF</sequence>
<keyword evidence="12" id="KW-1185">Reference proteome</keyword>
<dbReference type="GO" id="GO:0009279">
    <property type="term" value="C:cell outer membrane"/>
    <property type="evidence" value="ECO:0007669"/>
    <property type="project" value="UniProtKB-SubCell"/>
</dbReference>
<dbReference type="SUPFAM" id="SSF56935">
    <property type="entry name" value="Porins"/>
    <property type="match status" value="1"/>
</dbReference>
<evidence type="ECO:0000313" key="11">
    <source>
        <dbReference type="EMBL" id="QTD51167.1"/>
    </source>
</evidence>
<evidence type="ECO:0000256" key="4">
    <source>
        <dbReference type="ARBA" id="ARBA00022692"/>
    </source>
</evidence>
<comment type="subcellular location">
    <subcellularLocation>
        <location evidence="1 7">Cell outer membrane</location>
        <topology evidence="1 7">Multi-pass membrane protein</topology>
    </subcellularLocation>
</comment>
<feature type="domain" description="TonB-dependent receptor plug" evidence="9">
    <location>
        <begin position="125"/>
        <end position="226"/>
    </location>
</feature>
<dbReference type="InterPro" id="IPR036942">
    <property type="entry name" value="Beta-barrel_TonB_sf"/>
</dbReference>
<dbReference type="GO" id="GO:0044718">
    <property type="term" value="P:siderophore transmembrane transport"/>
    <property type="evidence" value="ECO:0007669"/>
    <property type="project" value="TreeGrafter"/>
</dbReference>
<dbReference type="SUPFAM" id="SSF49464">
    <property type="entry name" value="Carboxypeptidase regulatory domain-like"/>
    <property type="match status" value="1"/>
</dbReference>
<dbReference type="Gene3D" id="2.40.170.20">
    <property type="entry name" value="TonB-dependent receptor, beta-barrel domain"/>
    <property type="match status" value="1"/>
</dbReference>
<keyword evidence="3 7" id="KW-1134">Transmembrane beta strand</keyword>
<dbReference type="Gene3D" id="2.60.40.1120">
    <property type="entry name" value="Carboxypeptidase-like, regulatory domain"/>
    <property type="match status" value="1"/>
</dbReference>
<dbReference type="PANTHER" id="PTHR30069:SF46">
    <property type="entry name" value="OAR PROTEIN"/>
    <property type="match status" value="1"/>
</dbReference>
<dbReference type="Gene3D" id="2.170.130.10">
    <property type="entry name" value="TonB-dependent receptor, plug domain"/>
    <property type="match status" value="1"/>
</dbReference>
<evidence type="ECO:0000256" key="8">
    <source>
        <dbReference type="SAM" id="SignalP"/>
    </source>
</evidence>
<evidence type="ECO:0000256" key="7">
    <source>
        <dbReference type="PROSITE-ProRule" id="PRU01360"/>
    </source>
</evidence>
<evidence type="ECO:0000259" key="10">
    <source>
        <dbReference type="Pfam" id="PF25183"/>
    </source>
</evidence>
<dbReference type="GO" id="GO:0015344">
    <property type="term" value="F:siderophore uptake transmembrane transporter activity"/>
    <property type="evidence" value="ECO:0007669"/>
    <property type="project" value="TreeGrafter"/>
</dbReference>
<dbReference type="RefSeq" id="WP_237381300.1">
    <property type="nucleotide sequence ID" value="NZ_CP071793.1"/>
</dbReference>
<feature type="domain" description="TonB-dependent transporter Oar-like beta-barrel" evidence="10">
    <location>
        <begin position="332"/>
        <end position="579"/>
    </location>
</feature>
<accession>A0A8A4TP09</accession>
<protein>
    <submittedName>
        <fullName evidence="11">TonB-dependent receptor</fullName>
    </submittedName>
</protein>
<dbReference type="PANTHER" id="PTHR30069">
    <property type="entry name" value="TONB-DEPENDENT OUTER MEMBRANE RECEPTOR"/>
    <property type="match status" value="1"/>
</dbReference>
<keyword evidence="5 7" id="KW-0472">Membrane</keyword>
<dbReference type="PROSITE" id="PS52016">
    <property type="entry name" value="TONB_DEPENDENT_REC_3"/>
    <property type="match status" value="1"/>
</dbReference>
<comment type="similarity">
    <text evidence="7">Belongs to the TonB-dependent receptor family.</text>
</comment>
<keyword evidence="6 7" id="KW-0998">Cell outer membrane</keyword>
<dbReference type="Pfam" id="PF13620">
    <property type="entry name" value="CarboxypepD_reg"/>
    <property type="match status" value="1"/>
</dbReference>
<evidence type="ECO:0000259" key="9">
    <source>
        <dbReference type="Pfam" id="PF07715"/>
    </source>
</evidence>
<dbReference type="InterPro" id="IPR039426">
    <property type="entry name" value="TonB-dep_rcpt-like"/>
</dbReference>
<feature type="signal peptide" evidence="8">
    <location>
        <begin position="1"/>
        <end position="23"/>
    </location>
</feature>
<keyword evidence="11" id="KW-0675">Receptor</keyword>
<dbReference type="KEGG" id="scor:J3U87_01750"/>
<evidence type="ECO:0000256" key="1">
    <source>
        <dbReference type="ARBA" id="ARBA00004571"/>
    </source>
</evidence>
<proteinExistence type="inferred from homology"/>
<dbReference type="InterPro" id="IPR008969">
    <property type="entry name" value="CarboxyPept-like_regulatory"/>
</dbReference>
<dbReference type="Pfam" id="PF07715">
    <property type="entry name" value="Plug"/>
    <property type="match status" value="1"/>
</dbReference>
<evidence type="ECO:0000256" key="2">
    <source>
        <dbReference type="ARBA" id="ARBA00022448"/>
    </source>
</evidence>